<dbReference type="HOGENOM" id="CLU_1536356_0_0_1"/>
<protein>
    <submittedName>
        <fullName evidence="2">Uncharacterized protein</fullName>
    </submittedName>
</protein>
<feature type="region of interest" description="Disordered" evidence="1">
    <location>
        <begin position="59"/>
        <end position="175"/>
    </location>
</feature>
<proteinExistence type="predicted"/>
<accession>T1JN78</accession>
<keyword evidence="3" id="KW-1185">Reference proteome</keyword>
<dbReference type="EnsemblMetazoa" id="SMAR015307-RA">
    <property type="protein sequence ID" value="SMAR015307-PA"/>
    <property type="gene ID" value="SMAR015307"/>
</dbReference>
<feature type="compositionally biased region" description="Polar residues" evidence="1">
    <location>
        <begin position="59"/>
        <end position="69"/>
    </location>
</feature>
<reference evidence="2" key="2">
    <citation type="submission" date="2015-02" db="UniProtKB">
        <authorList>
            <consortium name="EnsemblMetazoa"/>
        </authorList>
    </citation>
    <scope>IDENTIFICATION</scope>
</reference>
<organism evidence="2 3">
    <name type="scientific">Strigamia maritima</name>
    <name type="common">European centipede</name>
    <name type="synonym">Geophilus maritimus</name>
    <dbReference type="NCBI Taxonomy" id="126957"/>
    <lineage>
        <taxon>Eukaryota</taxon>
        <taxon>Metazoa</taxon>
        <taxon>Ecdysozoa</taxon>
        <taxon>Arthropoda</taxon>
        <taxon>Myriapoda</taxon>
        <taxon>Chilopoda</taxon>
        <taxon>Pleurostigmophora</taxon>
        <taxon>Geophilomorpha</taxon>
        <taxon>Linotaeniidae</taxon>
        <taxon>Strigamia</taxon>
    </lineage>
</organism>
<dbReference type="AlphaFoldDB" id="T1JN78"/>
<evidence type="ECO:0000313" key="2">
    <source>
        <dbReference type="EnsemblMetazoa" id="SMAR015307-PA"/>
    </source>
</evidence>
<feature type="compositionally biased region" description="Basic and acidic residues" evidence="1">
    <location>
        <begin position="160"/>
        <end position="175"/>
    </location>
</feature>
<evidence type="ECO:0000256" key="1">
    <source>
        <dbReference type="SAM" id="MobiDB-lite"/>
    </source>
</evidence>
<feature type="compositionally biased region" description="Acidic residues" evidence="1">
    <location>
        <begin position="106"/>
        <end position="124"/>
    </location>
</feature>
<feature type="compositionally biased region" description="Basic residues" evidence="1">
    <location>
        <begin position="134"/>
        <end position="147"/>
    </location>
</feature>
<feature type="compositionally biased region" description="Basic and acidic residues" evidence="1">
    <location>
        <begin position="72"/>
        <end position="92"/>
    </location>
</feature>
<dbReference type="Proteomes" id="UP000014500">
    <property type="component" value="Unassembled WGS sequence"/>
</dbReference>
<name>T1JN78_STRMM</name>
<evidence type="ECO:0000313" key="3">
    <source>
        <dbReference type="Proteomes" id="UP000014500"/>
    </source>
</evidence>
<reference evidence="3" key="1">
    <citation type="submission" date="2011-05" db="EMBL/GenBank/DDBJ databases">
        <authorList>
            <person name="Richards S.R."/>
            <person name="Qu J."/>
            <person name="Jiang H."/>
            <person name="Jhangiani S.N."/>
            <person name="Agravi P."/>
            <person name="Goodspeed R."/>
            <person name="Gross S."/>
            <person name="Mandapat C."/>
            <person name="Jackson L."/>
            <person name="Mathew T."/>
            <person name="Pu L."/>
            <person name="Thornton R."/>
            <person name="Saada N."/>
            <person name="Wilczek-Boney K.B."/>
            <person name="Lee S."/>
            <person name="Kovar C."/>
            <person name="Wu Y."/>
            <person name="Scherer S.E."/>
            <person name="Worley K.C."/>
            <person name="Muzny D.M."/>
            <person name="Gibbs R."/>
        </authorList>
    </citation>
    <scope>NUCLEOTIDE SEQUENCE</scope>
    <source>
        <strain evidence="3">Brora</strain>
    </source>
</reference>
<sequence>MSSKEVGFKDGICKQFNPAKQVRVGIQNSHRWILIKESLGFVSDSQFASFLLNLAEQQNTPENNTTPDTGENVDKIDSQQQKMEETKTRERAQPPPDGTGHVYEGGDSEYEEEDSLEDDDEDDDWKPSGCRQPRVMKRPSRGRKKYENRRQTRSQSKAALTDREIDEKGSYGDNK</sequence>
<dbReference type="EMBL" id="JH431790">
    <property type="status" value="NOT_ANNOTATED_CDS"/>
    <property type="molecule type" value="Genomic_DNA"/>
</dbReference>